<dbReference type="InterPro" id="IPR022761">
    <property type="entry name" value="Fumarate_lyase_N"/>
</dbReference>
<proteinExistence type="inferred from homology"/>
<evidence type="ECO:0000256" key="2">
    <source>
        <dbReference type="ARBA" id="ARBA00034772"/>
    </source>
</evidence>
<protein>
    <submittedName>
        <fullName evidence="4">3-carboxy-cis,cis-muconate cycloisomerase</fullName>
    </submittedName>
</protein>
<evidence type="ECO:0000259" key="3">
    <source>
        <dbReference type="Pfam" id="PF00206"/>
    </source>
</evidence>
<keyword evidence="4" id="KW-0413">Isomerase</keyword>
<dbReference type="GO" id="GO:0016853">
    <property type="term" value="F:isomerase activity"/>
    <property type="evidence" value="ECO:0007669"/>
    <property type="project" value="UniProtKB-KW"/>
</dbReference>
<dbReference type="InterPro" id="IPR024083">
    <property type="entry name" value="Fumarase/histidase_N"/>
</dbReference>
<evidence type="ECO:0000313" key="5">
    <source>
        <dbReference type="Proteomes" id="UP000521379"/>
    </source>
</evidence>
<keyword evidence="5" id="KW-1185">Reference proteome</keyword>
<feature type="domain" description="Fumarate lyase N-terminal" evidence="3">
    <location>
        <begin position="96"/>
        <end position="307"/>
    </location>
</feature>
<sequence>MTDHGLLTPGTHRFHSLTDDGAFLRCLVEVEAAWVRAQAVVGLVPQAHADVVDDVVAGPLWVGGLNVDDVAVAAEAGGNPMIDLLGHVRAAVRAVDAGAAGSVHRGLTSQDAMDTALMLLARRAVTAVQDHLDAVLQALGRLAAEHRTTSCVARTLTQHAVPSTFGLRCARWLHNVLDARQAVAALRFPVAVGGAAGTLAGTSALFADRPASERAAAVDELNQAWAAELGLDKAGHVWHTARGPVLQLGSAVAQSCAALGMVANDVLVLARPEIGEVREPSAPGRGVSSAMPQKQNPVLSVLIKRTALRTPQMLAQLYLAAGAFVDERPEGAWHAEWPSLRELLTMTGTAAMHARELTEGLRVDTEAMRRNLELSAPGLVSERLVAELAPALADPSDAKKTIQAAISTGAQDAASVIQRLVELTKGRPLPDGGTANAEVIAQLCDPGEYVGEAHALVDRALNRLTEL</sequence>
<comment type="similarity">
    <text evidence="2">Belongs to the class-II fumarase/aspartase family.</text>
</comment>
<dbReference type="AlphaFoldDB" id="A0A846TJZ0"/>
<evidence type="ECO:0000256" key="1">
    <source>
        <dbReference type="ARBA" id="ARBA00023239"/>
    </source>
</evidence>
<dbReference type="PRINTS" id="PR00149">
    <property type="entry name" value="FUMRATELYASE"/>
</dbReference>
<dbReference type="InterPro" id="IPR008948">
    <property type="entry name" value="L-Aspartase-like"/>
</dbReference>
<organism evidence="4 5">
    <name type="scientific">Kocuria subflava</name>
    <dbReference type="NCBI Taxonomy" id="1736139"/>
    <lineage>
        <taxon>Bacteria</taxon>
        <taxon>Bacillati</taxon>
        <taxon>Actinomycetota</taxon>
        <taxon>Actinomycetes</taxon>
        <taxon>Micrococcales</taxon>
        <taxon>Micrococcaceae</taxon>
        <taxon>Kocuria</taxon>
    </lineage>
</organism>
<name>A0A846TJZ0_9MICC</name>
<comment type="caution">
    <text evidence="4">The sequence shown here is derived from an EMBL/GenBank/DDBJ whole genome shotgun (WGS) entry which is preliminary data.</text>
</comment>
<reference evidence="4 5" key="1">
    <citation type="submission" date="2020-02" db="EMBL/GenBank/DDBJ databases">
        <authorList>
            <person name="Sun Q."/>
        </authorList>
    </citation>
    <scope>NUCLEOTIDE SEQUENCE [LARGE SCALE GENOMIC DNA]</scope>
    <source>
        <strain evidence="4 5">YIM 13062</strain>
    </source>
</reference>
<dbReference type="EMBL" id="JAAVUN010000009">
    <property type="protein sequence ID" value="NKE09518.1"/>
    <property type="molecule type" value="Genomic_DNA"/>
</dbReference>
<dbReference type="Gene3D" id="1.10.40.30">
    <property type="entry name" value="Fumarase/aspartase (C-terminal domain)"/>
    <property type="match status" value="1"/>
</dbReference>
<evidence type="ECO:0000313" key="4">
    <source>
        <dbReference type="EMBL" id="NKE09518.1"/>
    </source>
</evidence>
<dbReference type="PANTHER" id="PTHR43172:SF2">
    <property type="entry name" value="ADENYLOSUCCINATE LYASE C-TERMINAL DOMAIN-CONTAINING PROTEIN"/>
    <property type="match status" value="1"/>
</dbReference>
<gene>
    <name evidence="4" type="ORF">GTW58_06105</name>
</gene>
<dbReference type="Proteomes" id="UP000521379">
    <property type="component" value="Unassembled WGS sequence"/>
</dbReference>
<dbReference type="GO" id="GO:0016829">
    <property type="term" value="F:lyase activity"/>
    <property type="evidence" value="ECO:0007669"/>
    <property type="project" value="UniProtKB-KW"/>
</dbReference>
<keyword evidence="1" id="KW-0456">Lyase</keyword>
<dbReference type="SUPFAM" id="SSF48557">
    <property type="entry name" value="L-aspartase-like"/>
    <property type="match status" value="1"/>
</dbReference>
<accession>A0A846TJZ0</accession>
<dbReference type="Gene3D" id="1.20.200.10">
    <property type="entry name" value="Fumarase/aspartase (Central domain)"/>
    <property type="match status" value="1"/>
</dbReference>
<dbReference type="InterPro" id="IPR000362">
    <property type="entry name" value="Fumarate_lyase_fam"/>
</dbReference>
<dbReference type="PANTHER" id="PTHR43172">
    <property type="entry name" value="ADENYLOSUCCINATE LYASE"/>
    <property type="match status" value="1"/>
</dbReference>
<dbReference type="RefSeq" id="WP_119933487.1">
    <property type="nucleotide sequence ID" value="NZ_JAAVUN010000009.1"/>
</dbReference>
<dbReference type="Pfam" id="PF00206">
    <property type="entry name" value="Lyase_1"/>
    <property type="match status" value="1"/>
</dbReference>
<dbReference type="Gene3D" id="1.10.275.10">
    <property type="entry name" value="Fumarase/aspartase (N-terminal domain)"/>
    <property type="match status" value="1"/>
</dbReference>